<dbReference type="SUPFAM" id="SSF54534">
    <property type="entry name" value="FKBP-like"/>
    <property type="match status" value="1"/>
</dbReference>
<keyword evidence="5" id="KW-0697">Rotamase</keyword>
<evidence type="ECO:0000256" key="1">
    <source>
        <dbReference type="ARBA" id="ARBA00018370"/>
    </source>
</evidence>
<dbReference type="Pfam" id="PF13624">
    <property type="entry name" value="SurA_N_3"/>
    <property type="match status" value="1"/>
</dbReference>
<dbReference type="InterPro" id="IPR046357">
    <property type="entry name" value="PPIase_dom_sf"/>
</dbReference>
<accession>A0A1I1Y489</accession>
<feature type="chain" id="PRO_5009302019" description="Parvulin-like PPIase" evidence="6">
    <location>
        <begin position="26"/>
        <end position="411"/>
    </location>
</feature>
<evidence type="ECO:0000313" key="9">
    <source>
        <dbReference type="Proteomes" id="UP000325289"/>
    </source>
</evidence>
<dbReference type="GO" id="GO:0003755">
    <property type="term" value="F:peptidyl-prolyl cis-trans isomerase activity"/>
    <property type="evidence" value="ECO:0007669"/>
    <property type="project" value="UniProtKB-KW"/>
</dbReference>
<dbReference type="Proteomes" id="UP000325289">
    <property type="component" value="Unassembled WGS sequence"/>
</dbReference>
<dbReference type="SUPFAM" id="SSF109998">
    <property type="entry name" value="Triger factor/SurA peptide-binding domain-like"/>
    <property type="match status" value="1"/>
</dbReference>
<dbReference type="InterPro" id="IPR050280">
    <property type="entry name" value="OMP_Chaperone_SurA"/>
</dbReference>
<keyword evidence="9" id="KW-1185">Reference proteome</keyword>
<evidence type="ECO:0000256" key="6">
    <source>
        <dbReference type="SAM" id="SignalP"/>
    </source>
</evidence>
<proteinExistence type="predicted"/>
<protein>
    <recommendedName>
        <fullName evidence="1">Parvulin-like PPIase</fullName>
    </recommendedName>
    <alternativeName>
        <fullName evidence="3">Peptidyl-prolyl cis-trans isomerase plp</fullName>
    </alternativeName>
    <alternativeName>
        <fullName evidence="4">Rotamase plp</fullName>
    </alternativeName>
</protein>
<dbReference type="AlphaFoldDB" id="A0A1I1Y489"/>
<keyword evidence="2 6" id="KW-0732">Signal</keyword>
<name>A0A1I1Y489_9RHOB</name>
<sequence length="411" mass="44997">MPVFLSRTLPALIAALMLAPVAAPAQNLFAPAIRVNDAVITNYELQQRAAMLELLNSPGNAAETARDDLIDDRLRLQAARSIGVQVTEAEILEGMEEFAGRADLSREEFLQALTQGGIAEETFRDFVRAGVAWRSFVRQRFPGEAQVFDVEVDRAIAGNRTGSNIRVLLSEIIIPAPPPQAERARAIAEEISTYTTEAQFSAAAREYSATQSRENGGRLPWQDIQELPPVLRRVAQSLSPGEVSDPLPITNGVALFQLRGIEETGYTAPEIAQVDYATYLIPGGLSAEAQARARVISSKADRCDDLYGIAKGQPANVLERRTAAPSQLPDDIAIELSKLDPGETSAALTRSNGQTLMMLMLCSRDREATPEGQDEDARRDEVRLQLRNRRVGQIAERYLADLRANAYIAEE</sequence>
<evidence type="ECO:0000256" key="5">
    <source>
        <dbReference type="PROSITE-ProRule" id="PRU00278"/>
    </source>
</evidence>
<dbReference type="EMBL" id="FOMS01000006">
    <property type="protein sequence ID" value="SFE13818.1"/>
    <property type="molecule type" value="Genomic_DNA"/>
</dbReference>
<dbReference type="Gene3D" id="3.10.50.40">
    <property type="match status" value="1"/>
</dbReference>
<evidence type="ECO:0000256" key="2">
    <source>
        <dbReference type="ARBA" id="ARBA00022729"/>
    </source>
</evidence>
<feature type="signal peptide" evidence="6">
    <location>
        <begin position="1"/>
        <end position="25"/>
    </location>
</feature>
<organism evidence="8 9">
    <name type="scientific">Roseivivax sediminis</name>
    <dbReference type="NCBI Taxonomy" id="936889"/>
    <lineage>
        <taxon>Bacteria</taxon>
        <taxon>Pseudomonadati</taxon>
        <taxon>Pseudomonadota</taxon>
        <taxon>Alphaproteobacteria</taxon>
        <taxon>Rhodobacterales</taxon>
        <taxon>Roseobacteraceae</taxon>
        <taxon>Roseivivax</taxon>
    </lineage>
</organism>
<gene>
    <name evidence="8" type="ORF">SAMN04515678_106259</name>
</gene>
<keyword evidence="5" id="KW-0413">Isomerase</keyword>
<dbReference type="RefSeq" id="WP_149756075.1">
    <property type="nucleotide sequence ID" value="NZ_FOMS01000006.1"/>
</dbReference>
<evidence type="ECO:0000259" key="7">
    <source>
        <dbReference type="PROSITE" id="PS50198"/>
    </source>
</evidence>
<dbReference type="Pfam" id="PF00639">
    <property type="entry name" value="Rotamase"/>
    <property type="match status" value="1"/>
</dbReference>
<dbReference type="PANTHER" id="PTHR47637:SF1">
    <property type="entry name" value="CHAPERONE SURA"/>
    <property type="match status" value="1"/>
</dbReference>
<dbReference type="Gene3D" id="1.10.4030.10">
    <property type="entry name" value="Porin chaperone SurA, peptide-binding domain"/>
    <property type="match status" value="1"/>
</dbReference>
<dbReference type="InterPro" id="IPR027304">
    <property type="entry name" value="Trigger_fact/SurA_dom_sf"/>
</dbReference>
<evidence type="ECO:0000256" key="4">
    <source>
        <dbReference type="ARBA" id="ARBA00031484"/>
    </source>
</evidence>
<evidence type="ECO:0000256" key="3">
    <source>
        <dbReference type="ARBA" id="ARBA00030642"/>
    </source>
</evidence>
<feature type="domain" description="PpiC" evidence="7">
    <location>
        <begin position="164"/>
        <end position="260"/>
    </location>
</feature>
<dbReference type="InterPro" id="IPR000297">
    <property type="entry name" value="PPIase_PpiC"/>
</dbReference>
<dbReference type="PROSITE" id="PS50198">
    <property type="entry name" value="PPIC_PPIASE_2"/>
    <property type="match status" value="1"/>
</dbReference>
<evidence type="ECO:0000313" key="8">
    <source>
        <dbReference type="EMBL" id="SFE13818.1"/>
    </source>
</evidence>
<reference evidence="8 9" key="1">
    <citation type="submission" date="2016-10" db="EMBL/GenBank/DDBJ databases">
        <authorList>
            <person name="Varghese N."/>
            <person name="Submissions S."/>
        </authorList>
    </citation>
    <scope>NUCLEOTIDE SEQUENCE [LARGE SCALE GENOMIC DNA]</scope>
    <source>
        <strain evidence="9">YIM D21,KCTC 23444,ACCC 10710</strain>
    </source>
</reference>
<dbReference type="PANTHER" id="PTHR47637">
    <property type="entry name" value="CHAPERONE SURA"/>
    <property type="match status" value="1"/>
</dbReference>
<dbReference type="OrthoDB" id="9791746at2"/>